<sequence length="275" mass="31055">MAWWDNGAKRVAAPWRNPRGTALQRTPGKTLRFPSGITPGPAGLLELRAAIRHHTSQPSPKRARHGKKRSLNRSALWDNCLWPYLIDARSDCPRWTGGDERHSKHNTGGQTLQLQVSHLADRVDRLERRAEDTEGRNRRKNICIVRLPEGIEGSNTVEFLESWLQTLMDGHNLTPFFALERAYRLPVQRPQPGRPPRPVVAKLLHLMAWWDNGGKKSSSTVEEPERYRTAEDSWEDCTIPLWYNAWPGGAVVVAGSSETEWPSSFPALCMGGFAV</sequence>
<proteinExistence type="predicted"/>
<gene>
    <name evidence="1" type="ORF">NDU88_005825</name>
</gene>
<dbReference type="AlphaFoldDB" id="A0AAV7ME17"/>
<evidence type="ECO:0000313" key="1">
    <source>
        <dbReference type="EMBL" id="KAJ1100744.1"/>
    </source>
</evidence>
<keyword evidence="2" id="KW-1185">Reference proteome</keyword>
<dbReference type="Gene3D" id="3.30.70.1820">
    <property type="entry name" value="L1 transposable element, RRM domain"/>
    <property type="match status" value="1"/>
</dbReference>
<dbReference type="EMBL" id="JANPWB010000014">
    <property type="protein sequence ID" value="KAJ1100744.1"/>
    <property type="molecule type" value="Genomic_DNA"/>
</dbReference>
<accession>A0AAV7ME17</accession>
<dbReference type="Proteomes" id="UP001066276">
    <property type="component" value="Chromosome 10"/>
</dbReference>
<organism evidence="1 2">
    <name type="scientific">Pleurodeles waltl</name>
    <name type="common">Iberian ribbed newt</name>
    <dbReference type="NCBI Taxonomy" id="8319"/>
    <lineage>
        <taxon>Eukaryota</taxon>
        <taxon>Metazoa</taxon>
        <taxon>Chordata</taxon>
        <taxon>Craniata</taxon>
        <taxon>Vertebrata</taxon>
        <taxon>Euteleostomi</taxon>
        <taxon>Amphibia</taxon>
        <taxon>Batrachia</taxon>
        <taxon>Caudata</taxon>
        <taxon>Salamandroidea</taxon>
        <taxon>Salamandridae</taxon>
        <taxon>Pleurodelinae</taxon>
        <taxon>Pleurodeles</taxon>
    </lineage>
</organism>
<name>A0AAV7ME17_PLEWA</name>
<protein>
    <submittedName>
        <fullName evidence="1">Uncharacterized protein</fullName>
    </submittedName>
</protein>
<evidence type="ECO:0000313" key="2">
    <source>
        <dbReference type="Proteomes" id="UP001066276"/>
    </source>
</evidence>
<reference evidence="1" key="1">
    <citation type="journal article" date="2022" name="bioRxiv">
        <title>Sequencing and chromosome-scale assembly of the giantPleurodeles waltlgenome.</title>
        <authorList>
            <person name="Brown T."/>
            <person name="Elewa A."/>
            <person name="Iarovenko S."/>
            <person name="Subramanian E."/>
            <person name="Araus A.J."/>
            <person name="Petzold A."/>
            <person name="Susuki M."/>
            <person name="Suzuki K.-i.T."/>
            <person name="Hayashi T."/>
            <person name="Toyoda A."/>
            <person name="Oliveira C."/>
            <person name="Osipova E."/>
            <person name="Leigh N.D."/>
            <person name="Simon A."/>
            <person name="Yun M.H."/>
        </authorList>
    </citation>
    <scope>NUCLEOTIDE SEQUENCE</scope>
    <source>
        <strain evidence="1">20211129_DDA</strain>
        <tissue evidence="1">Liver</tissue>
    </source>
</reference>
<comment type="caution">
    <text evidence="1">The sequence shown here is derived from an EMBL/GenBank/DDBJ whole genome shotgun (WGS) entry which is preliminary data.</text>
</comment>